<gene>
    <name evidence="2" type="ORF">N7Z68_05540</name>
</gene>
<sequence length="84" mass="9740">MPYHKDKQQSFQAAEQAFVQAQEATASIDTTRADYGHNVKRAKQEIEEAFTQINKALTNASEHQREQLSKYEQDLEQLRSQVQE</sequence>
<dbReference type="Pfam" id="PF10732">
    <property type="entry name" value="DUF2524"/>
    <property type="match status" value="1"/>
</dbReference>
<dbReference type="RefSeq" id="WP_275117473.1">
    <property type="nucleotide sequence ID" value="NZ_JAOTPO010000003.1"/>
</dbReference>
<dbReference type="EMBL" id="JAOTPO010000003">
    <property type="protein sequence ID" value="MDE5412840.1"/>
    <property type="molecule type" value="Genomic_DNA"/>
</dbReference>
<evidence type="ECO:0000313" key="2">
    <source>
        <dbReference type="EMBL" id="MDE5412840.1"/>
    </source>
</evidence>
<dbReference type="InterPro" id="IPR019668">
    <property type="entry name" value="Uncharacterised_YtzC"/>
</dbReference>
<dbReference type="Proteomes" id="UP001148125">
    <property type="component" value="Unassembled WGS sequence"/>
</dbReference>
<accession>A0ABT5VBL0</accession>
<protein>
    <submittedName>
        <fullName evidence="2">DUF2524 family protein</fullName>
    </submittedName>
</protein>
<evidence type="ECO:0000256" key="1">
    <source>
        <dbReference type="SAM" id="Coils"/>
    </source>
</evidence>
<feature type="coiled-coil region" evidence="1">
    <location>
        <begin position="39"/>
        <end position="81"/>
    </location>
</feature>
<evidence type="ECO:0000313" key="3">
    <source>
        <dbReference type="Proteomes" id="UP001148125"/>
    </source>
</evidence>
<proteinExistence type="predicted"/>
<keyword evidence="3" id="KW-1185">Reference proteome</keyword>
<keyword evidence="1" id="KW-0175">Coiled coil</keyword>
<comment type="caution">
    <text evidence="2">The sequence shown here is derived from an EMBL/GenBank/DDBJ whole genome shotgun (WGS) entry which is preliminary data.</text>
</comment>
<organism evidence="2 3">
    <name type="scientific">Alkalihalobacterium chitinilyticum</name>
    <dbReference type="NCBI Taxonomy" id="2980103"/>
    <lineage>
        <taxon>Bacteria</taxon>
        <taxon>Bacillati</taxon>
        <taxon>Bacillota</taxon>
        <taxon>Bacilli</taxon>
        <taxon>Bacillales</taxon>
        <taxon>Bacillaceae</taxon>
        <taxon>Alkalihalobacterium</taxon>
    </lineage>
</organism>
<name>A0ABT5VBL0_9BACI</name>
<reference evidence="2" key="1">
    <citation type="submission" date="2024-05" db="EMBL/GenBank/DDBJ databases">
        <title>Alkalihalobacillus sp. strain MEB203 novel alkaliphilic bacterium from Lonar Lake, India.</title>
        <authorList>
            <person name="Joshi A."/>
            <person name="Thite S."/>
            <person name="Mengade P."/>
        </authorList>
    </citation>
    <scope>NUCLEOTIDE SEQUENCE</scope>
    <source>
        <strain evidence="2">MEB 203</strain>
    </source>
</reference>